<proteinExistence type="predicted"/>
<dbReference type="Pfam" id="PF13239">
    <property type="entry name" value="2TM"/>
    <property type="match status" value="1"/>
</dbReference>
<feature type="transmembrane region" description="Helical" evidence="1">
    <location>
        <begin position="57"/>
        <end position="81"/>
    </location>
</feature>
<dbReference type="Proteomes" id="UP000095601">
    <property type="component" value="Unassembled WGS sequence"/>
</dbReference>
<gene>
    <name evidence="3" type="ORF">BHF72_0399</name>
</gene>
<feature type="transmembrane region" description="Helical" evidence="1">
    <location>
        <begin position="25"/>
        <end position="45"/>
    </location>
</feature>
<reference evidence="3 4" key="1">
    <citation type="submission" date="2016-09" db="EMBL/GenBank/DDBJ databases">
        <authorList>
            <person name="Capua I."/>
            <person name="De Benedictis P."/>
            <person name="Joannis T."/>
            <person name="Lombin L.H."/>
            <person name="Cattoli G."/>
        </authorList>
    </citation>
    <scope>NUCLEOTIDE SEQUENCE [LARGE SCALE GENOMIC DNA]</scope>
    <source>
        <strain evidence="3 4">NRS-1</strain>
    </source>
</reference>
<organism evidence="3 4">
    <name type="scientific">Cloacibacterium normanense</name>
    <dbReference type="NCBI Taxonomy" id="237258"/>
    <lineage>
        <taxon>Bacteria</taxon>
        <taxon>Pseudomonadati</taxon>
        <taxon>Bacteroidota</taxon>
        <taxon>Flavobacteriia</taxon>
        <taxon>Flavobacteriales</taxon>
        <taxon>Weeksellaceae</taxon>
    </lineage>
</organism>
<dbReference type="InterPro" id="IPR025698">
    <property type="entry name" value="2TM_dom"/>
</dbReference>
<name>A0A1E5UCC7_9FLAO</name>
<dbReference type="EMBL" id="MKGI01000076">
    <property type="protein sequence ID" value="OEL10576.1"/>
    <property type="molecule type" value="Genomic_DNA"/>
</dbReference>
<keyword evidence="1" id="KW-0812">Transmembrane</keyword>
<accession>A0A1E5UCC7</accession>
<keyword evidence="1" id="KW-1133">Transmembrane helix</keyword>
<dbReference type="OrthoDB" id="1495672at2"/>
<keyword evidence="4" id="KW-1185">Reference proteome</keyword>
<keyword evidence="1" id="KW-0472">Membrane</keyword>
<feature type="domain" description="2TM" evidence="2">
    <location>
        <begin position="13"/>
        <end position="94"/>
    </location>
</feature>
<evidence type="ECO:0000313" key="3">
    <source>
        <dbReference type="EMBL" id="OEL10576.1"/>
    </source>
</evidence>
<dbReference type="KEGG" id="cnr:EB819_11370"/>
<dbReference type="STRING" id="237258.SAMN04489756_104100"/>
<dbReference type="AlphaFoldDB" id="A0A1E5UCC7"/>
<dbReference type="RefSeq" id="WP_069799820.1">
    <property type="nucleotide sequence ID" value="NZ_CP034157.1"/>
</dbReference>
<protein>
    <submittedName>
        <fullName evidence="3">2TM domain protein</fullName>
    </submittedName>
</protein>
<dbReference type="PATRIC" id="fig|237258.4.peg.581"/>
<evidence type="ECO:0000259" key="2">
    <source>
        <dbReference type="Pfam" id="PF13239"/>
    </source>
</evidence>
<sequence>METYKTTQEQKLENARKHVKRIKGFYTHALVFVLVNVFIIFSNAIADGKGFNDMDNYYTAFFWGFGLLAHGLSVFGGELFLGRNWEERKIQEILNEK</sequence>
<evidence type="ECO:0000313" key="4">
    <source>
        <dbReference type="Proteomes" id="UP000095601"/>
    </source>
</evidence>
<comment type="caution">
    <text evidence="3">The sequence shown here is derived from an EMBL/GenBank/DDBJ whole genome shotgun (WGS) entry which is preliminary data.</text>
</comment>
<evidence type="ECO:0000256" key="1">
    <source>
        <dbReference type="SAM" id="Phobius"/>
    </source>
</evidence>